<protein>
    <submittedName>
        <fullName evidence="2">Uncharacterized protein</fullName>
    </submittedName>
</protein>
<proteinExistence type="predicted"/>
<evidence type="ECO:0000313" key="3">
    <source>
        <dbReference type="Proteomes" id="UP000094626"/>
    </source>
</evidence>
<dbReference type="KEGG" id="nre:BES08_20445"/>
<organism evidence="2 3">
    <name type="scientific">Novosphingobium resinovorum</name>
    <dbReference type="NCBI Taxonomy" id="158500"/>
    <lineage>
        <taxon>Bacteria</taxon>
        <taxon>Pseudomonadati</taxon>
        <taxon>Pseudomonadota</taxon>
        <taxon>Alphaproteobacteria</taxon>
        <taxon>Sphingomonadales</taxon>
        <taxon>Sphingomonadaceae</taxon>
        <taxon>Novosphingobium</taxon>
    </lineage>
</organism>
<keyword evidence="2" id="KW-0614">Plasmid</keyword>
<feature type="compositionally biased region" description="Basic and acidic residues" evidence="1">
    <location>
        <begin position="80"/>
        <end position="89"/>
    </location>
</feature>
<geneLocation type="plasmid" evidence="2 3">
    <name>pSA1</name>
</geneLocation>
<dbReference type="EMBL" id="CP017076">
    <property type="protein sequence ID" value="AOR79238.1"/>
    <property type="molecule type" value="Genomic_DNA"/>
</dbReference>
<dbReference type="AlphaFoldDB" id="A0A1D8AAV2"/>
<accession>A0A1D8AAV2</accession>
<name>A0A1D8AAV2_9SPHN</name>
<evidence type="ECO:0000256" key="1">
    <source>
        <dbReference type="SAM" id="MobiDB-lite"/>
    </source>
</evidence>
<reference evidence="3" key="1">
    <citation type="journal article" date="2017" name="J. Biotechnol.">
        <title>Complete genome sequence of Novosphingobium resinovorum SA1, a versatile xenobiotic-degrading bacterium capable of utilizing sulfanilic acid.</title>
        <authorList>
            <person name="Hegedus B."/>
            <person name="Kos P.B."/>
            <person name="Balint B."/>
            <person name="Maroti G."/>
            <person name="Gan H.M."/>
            <person name="Perei K."/>
            <person name="Rakhely G."/>
        </authorList>
    </citation>
    <scope>NUCLEOTIDE SEQUENCE [LARGE SCALE GENOMIC DNA]</scope>
    <source>
        <strain evidence="3">SA1</strain>
    </source>
</reference>
<gene>
    <name evidence="2" type="ORF">BES08_20445</name>
</gene>
<sequence>MAKWLPGNGRFQAAPFGAFMTIMGARQHDGLSAGNGGGFDGWRQHFNLLRKMECRDEAASSDLLHGQPASRDMGSLAARGVDEFDRTKV</sequence>
<dbReference type="Proteomes" id="UP000094626">
    <property type="component" value="Plasmid pSA1"/>
</dbReference>
<keyword evidence="3" id="KW-1185">Reference proteome</keyword>
<evidence type="ECO:0000313" key="2">
    <source>
        <dbReference type="EMBL" id="AOR79238.1"/>
    </source>
</evidence>
<feature type="region of interest" description="Disordered" evidence="1">
    <location>
        <begin position="61"/>
        <end position="89"/>
    </location>
</feature>